<evidence type="ECO:0000313" key="3">
    <source>
        <dbReference type="Proteomes" id="UP000187429"/>
    </source>
</evidence>
<feature type="domain" description="YCII-related" evidence="1">
    <location>
        <begin position="15"/>
        <end position="99"/>
    </location>
</feature>
<dbReference type="EMBL" id="LSSM01000062">
    <property type="protein sequence ID" value="OMJ30191.1"/>
    <property type="molecule type" value="Genomic_DNA"/>
</dbReference>
<sequence length="114" mass="12909">MENSSQSVLANDKFYHVTIKDYTDSECIDRRMKVREPHLKELNMLIEKKTIVFAGALIGKSSSSNTNIMVGSAIVVRADNEANARKILENDQFAKNDVWDMSTFEISEIKPVLN</sequence>
<dbReference type="OrthoDB" id="5519740at2759"/>
<proteinExistence type="predicted"/>
<evidence type="ECO:0000313" key="2">
    <source>
        <dbReference type="EMBL" id="OMJ30191.1"/>
    </source>
</evidence>
<dbReference type="Proteomes" id="UP000187429">
    <property type="component" value="Unassembled WGS sequence"/>
</dbReference>
<dbReference type="PANTHER" id="PTHR33606:SF3">
    <property type="entry name" value="PROTEIN YCII"/>
    <property type="match status" value="1"/>
</dbReference>
<dbReference type="Pfam" id="PF03795">
    <property type="entry name" value="YCII"/>
    <property type="match status" value="1"/>
</dbReference>
<comment type="caution">
    <text evidence="2">The sequence shown here is derived from an EMBL/GenBank/DDBJ whole genome shotgun (WGS) entry which is preliminary data.</text>
</comment>
<gene>
    <name evidence="2" type="ORF">AYI69_g271</name>
</gene>
<dbReference type="Gene3D" id="3.30.70.1060">
    <property type="entry name" value="Dimeric alpha+beta barrel"/>
    <property type="match status" value="1"/>
</dbReference>
<reference evidence="3" key="1">
    <citation type="submission" date="2017-01" db="EMBL/GenBank/DDBJ databases">
        <authorList>
            <person name="Wang Y."/>
            <person name="White M."/>
            <person name="Kvist S."/>
            <person name="Moncalvo J.-M."/>
        </authorList>
    </citation>
    <scope>NUCLEOTIDE SEQUENCE [LARGE SCALE GENOMIC DNA]</scope>
    <source>
        <strain evidence="3">ID-206-W2</strain>
    </source>
</reference>
<dbReference type="AlphaFoldDB" id="A0A1R1YTI2"/>
<protein>
    <recommendedName>
        <fullName evidence="1">YCII-related domain-containing protein</fullName>
    </recommendedName>
</protein>
<dbReference type="SUPFAM" id="SSF54909">
    <property type="entry name" value="Dimeric alpha+beta barrel"/>
    <property type="match status" value="1"/>
</dbReference>
<dbReference type="InterPro" id="IPR051807">
    <property type="entry name" value="Sec-metab_biosynth-assoc"/>
</dbReference>
<keyword evidence="3" id="KW-1185">Reference proteome</keyword>
<name>A0A1R1YTI2_9FUNG</name>
<dbReference type="InterPro" id="IPR011008">
    <property type="entry name" value="Dimeric_a/b-barrel"/>
</dbReference>
<dbReference type="InterPro" id="IPR005545">
    <property type="entry name" value="YCII"/>
</dbReference>
<organism evidence="2 3">
    <name type="scientific">Smittium culicis</name>
    <dbReference type="NCBI Taxonomy" id="133412"/>
    <lineage>
        <taxon>Eukaryota</taxon>
        <taxon>Fungi</taxon>
        <taxon>Fungi incertae sedis</taxon>
        <taxon>Zoopagomycota</taxon>
        <taxon>Kickxellomycotina</taxon>
        <taxon>Harpellomycetes</taxon>
        <taxon>Harpellales</taxon>
        <taxon>Legeriomycetaceae</taxon>
        <taxon>Smittium</taxon>
    </lineage>
</organism>
<evidence type="ECO:0000259" key="1">
    <source>
        <dbReference type="Pfam" id="PF03795"/>
    </source>
</evidence>
<accession>A0A1R1YTI2</accession>
<dbReference type="PANTHER" id="PTHR33606">
    <property type="entry name" value="PROTEIN YCII"/>
    <property type="match status" value="1"/>
</dbReference>